<evidence type="ECO:0000313" key="2">
    <source>
        <dbReference type="Proteomes" id="UP000694892"/>
    </source>
</evidence>
<sequence>MLFYCLYQAFSSESLYSLAAQWLIEYTGSVSSKIHFPILLSVFPLRTVGKQLISSSSLGRPVSCLIVQMLPLIYQAK</sequence>
<dbReference type="AlphaFoldDB" id="A0A974DUJ4"/>
<protein>
    <submittedName>
        <fullName evidence="1">Uncharacterized protein</fullName>
    </submittedName>
</protein>
<evidence type="ECO:0000313" key="1">
    <source>
        <dbReference type="EMBL" id="OCT97251.1"/>
    </source>
</evidence>
<proteinExistence type="predicted"/>
<gene>
    <name evidence="1" type="ORF">XELAEV_18009475mg</name>
</gene>
<reference evidence="2" key="1">
    <citation type="journal article" date="2016" name="Nature">
        <title>Genome evolution in the allotetraploid frog Xenopus laevis.</title>
        <authorList>
            <person name="Session A.M."/>
            <person name="Uno Y."/>
            <person name="Kwon T."/>
            <person name="Chapman J.A."/>
            <person name="Toyoda A."/>
            <person name="Takahashi S."/>
            <person name="Fukui A."/>
            <person name="Hikosaka A."/>
            <person name="Suzuki A."/>
            <person name="Kondo M."/>
            <person name="van Heeringen S.J."/>
            <person name="Quigley I."/>
            <person name="Heinz S."/>
            <person name="Ogino H."/>
            <person name="Ochi H."/>
            <person name="Hellsten U."/>
            <person name="Lyons J.B."/>
            <person name="Simakov O."/>
            <person name="Putnam N."/>
            <person name="Stites J."/>
            <person name="Kuroki Y."/>
            <person name="Tanaka T."/>
            <person name="Michiue T."/>
            <person name="Watanabe M."/>
            <person name="Bogdanovic O."/>
            <person name="Lister R."/>
            <person name="Georgiou G."/>
            <person name="Paranjpe S.S."/>
            <person name="van Kruijsbergen I."/>
            <person name="Shu S."/>
            <person name="Carlson J."/>
            <person name="Kinoshita T."/>
            <person name="Ohta Y."/>
            <person name="Mawaribuchi S."/>
            <person name="Jenkins J."/>
            <person name="Grimwood J."/>
            <person name="Schmutz J."/>
            <person name="Mitros T."/>
            <person name="Mozaffari S.V."/>
            <person name="Suzuki Y."/>
            <person name="Haramoto Y."/>
            <person name="Yamamoto T.S."/>
            <person name="Takagi C."/>
            <person name="Heald R."/>
            <person name="Miller K."/>
            <person name="Haudenschild C."/>
            <person name="Kitzman J."/>
            <person name="Nakayama T."/>
            <person name="Izutsu Y."/>
            <person name="Robert J."/>
            <person name="Fortriede J."/>
            <person name="Burns K."/>
            <person name="Lotay V."/>
            <person name="Karimi K."/>
            <person name="Yasuoka Y."/>
            <person name="Dichmann D.S."/>
            <person name="Flajnik M.F."/>
            <person name="Houston D.W."/>
            <person name="Shendure J."/>
            <person name="DuPasquier L."/>
            <person name="Vize P.D."/>
            <person name="Zorn A.M."/>
            <person name="Ito M."/>
            <person name="Marcotte E.M."/>
            <person name="Wallingford J.B."/>
            <person name="Ito Y."/>
            <person name="Asashima M."/>
            <person name="Ueno N."/>
            <person name="Matsuda Y."/>
            <person name="Veenstra G.J."/>
            <person name="Fujiyama A."/>
            <person name="Harland R.M."/>
            <person name="Taira M."/>
            <person name="Rokhsar D.S."/>
        </authorList>
    </citation>
    <scope>NUCLEOTIDE SEQUENCE [LARGE SCALE GENOMIC DNA]</scope>
    <source>
        <strain evidence="2">J</strain>
    </source>
</reference>
<dbReference type="Proteomes" id="UP000694892">
    <property type="component" value="Chromosome 1S"/>
</dbReference>
<accession>A0A974DUJ4</accession>
<dbReference type="EMBL" id="CM004467">
    <property type="protein sequence ID" value="OCT97251.1"/>
    <property type="molecule type" value="Genomic_DNA"/>
</dbReference>
<organism evidence="1 2">
    <name type="scientific">Xenopus laevis</name>
    <name type="common">African clawed frog</name>
    <dbReference type="NCBI Taxonomy" id="8355"/>
    <lineage>
        <taxon>Eukaryota</taxon>
        <taxon>Metazoa</taxon>
        <taxon>Chordata</taxon>
        <taxon>Craniata</taxon>
        <taxon>Vertebrata</taxon>
        <taxon>Euteleostomi</taxon>
        <taxon>Amphibia</taxon>
        <taxon>Batrachia</taxon>
        <taxon>Anura</taxon>
        <taxon>Pipoidea</taxon>
        <taxon>Pipidae</taxon>
        <taxon>Xenopodinae</taxon>
        <taxon>Xenopus</taxon>
        <taxon>Xenopus</taxon>
    </lineage>
</organism>
<name>A0A974DUJ4_XENLA</name>